<evidence type="ECO:0000313" key="7">
    <source>
        <dbReference type="EMBL" id="KAF8452195.1"/>
    </source>
</evidence>
<proteinExistence type="inferred from homology"/>
<name>A0AAD4C8B5_BOLED</name>
<organism evidence="7 8">
    <name type="scientific">Boletus edulis BED1</name>
    <dbReference type="NCBI Taxonomy" id="1328754"/>
    <lineage>
        <taxon>Eukaryota</taxon>
        <taxon>Fungi</taxon>
        <taxon>Dikarya</taxon>
        <taxon>Basidiomycota</taxon>
        <taxon>Agaricomycotina</taxon>
        <taxon>Agaricomycetes</taxon>
        <taxon>Agaricomycetidae</taxon>
        <taxon>Boletales</taxon>
        <taxon>Boletineae</taxon>
        <taxon>Boletaceae</taxon>
        <taxon>Boletoideae</taxon>
        <taxon>Boletus</taxon>
    </lineage>
</organism>
<dbReference type="GO" id="GO:0009277">
    <property type="term" value="C:fungal-type cell wall"/>
    <property type="evidence" value="ECO:0007669"/>
    <property type="project" value="InterPro"/>
</dbReference>
<evidence type="ECO:0000256" key="1">
    <source>
        <dbReference type="ARBA" id="ARBA00004191"/>
    </source>
</evidence>
<sequence>MFVRVSTLILAIAASAIAGHTGGGDGGTTTYNANQCNNGKLQCCNSVMNASQAPPDIIDVLGLNPNIPIGLDCSPLSVLQLGSGSQCNQQAACCTNTRTVENQVVGIDCSPINLNA</sequence>
<protein>
    <recommendedName>
        <fullName evidence="6">Hydrophobin</fullName>
    </recommendedName>
</protein>
<comment type="subcellular location">
    <subcellularLocation>
        <location evidence="1 6">Secreted</location>
        <location evidence="1 6">Cell wall</location>
    </subcellularLocation>
</comment>
<dbReference type="InterPro" id="IPR001338">
    <property type="entry name" value="Class_I_Hydrophobin"/>
</dbReference>
<dbReference type="SMART" id="SM00075">
    <property type="entry name" value="HYDRO"/>
    <property type="match status" value="1"/>
</dbReference>
<feature type="chain" id="PRO_5041782777" description="Hydrophobin" evidence="6">
    <location>
        <begin position="19"/>
        <end position="116"/>
    </location>
</feature>
<keyword evidence="4 6" id="KW-0964">Secreted</keyword>
<evidence type="ECO:0000256" key="4">
    <source>
        <dbReference type="ARBA" id="ARBA00022525"/>
    </source>
</evidence>
<evidence type="ECO:0000256" key="5">
    <source>
        <dbReference type="ARBA" id="ARBA00023157"/>
    </source>
</evidence>
<accession>A0AAD4C8B5</accession>
<dbReference type="AlphaFoldDB" id="A0AAD4C8B5"/>
<reference evidence="7" key="1">
    <citation type="submission" date="2019-10" db="EMBL/GenBank/DDBJ databases">
        <authorList>
            <consortium name="DOE Joint Genome Institute"/>
            <person name="Kuo A."/>
            <person name="Miyauchi S."/>
            <person name="Kiss E."/>
            <person name="Drula E."/>
            <person name="Kohler A."/>
            <person name="Sanchez-Garcia M."/>
            <person name="Andreopoulos B."/>
            <person name="Barry K.W."/>
            <person name="Bonito G."/>
            <person name="Buee M."/>
            <person name="Carver A."/>
            <person name="Chen C."/>
            <person name="Cichocki N."/>
            <person name="Clum A."/>
            <person name="Culley D."/>
            <person name="Crous P.W."/>
            <person name="Fauchery L."/>
            <person name="Girlanda M."/>
            <person name="Hayes R."/>
            <person name="Keri Z."/>
            <person name="LaButti K."/>
            <person name="Lipzen A."/>
            <person name="Lombard V."/>
            <person name="Magnuson J."/>
            <person name="Maillard F."/>
            <person name="Morin E."/>
            <person name="Murat C."/>
            <person name="Nolan M."/>
            <person name="Ohm R."/>
            <person name="Pangilinan J."/>
            <person name="Pereira M."/>
            <person name="Perotto S."/>
            <person name="Peter M."/>
            <person name="Riley R."/>
            <person name="Sitrit Y."/>
            <person name="Stielow B."/>
            <person name="Szollosi G."/>
            <person name="Zifcakova L."/>
            <person name="Stursova M."/>
            <person name="Spatafora J.W."/>
            <person name="Tedersoo L."/>
            <person name="Vaario L.-M."/>
            <person name="Yamada A."/>
            <person name="Yan M."/>
            <person name="Wang P."/>
            <person name="Xu J."/>
            <person name="Bruns T."/>
            <person name="Baldrian P."/>
            <person name="Vilgalys R."/>
            <person name="Henrissat B."/>
            <person name="Grigoriev I.V."/>
            <person name="Hibbett D."/>
            <person name="Nagy L.G."/>
            <person name="Martin F.M."/>
        </authorList>
    </citation>
    <scope>NUCLEOTIDE SEQUENCE</scope>
    <source>
        <strain evidence="7">BED1</strain>
    </source>
</reference>
<keyword evidence="5 6" id="KW-1015">Disulfide bond</keyword>
<evidence type="ECO:0000256" key="3">
    <source>
        <dbReference type="ARBA" id="ARBA00022512"/>
    </source>
</evidence>
<evidence type="ECO:0000313" key="8">
    <source>
        <dbReference type="Proteomes" id="UP001194468"/>
    </source>
</evidence>
<evidence type="ECO:0000256" key="6">
    <source>
        <dbReference type="RuleBase" id="RU365009"/>
    </source>
</evidence>
<dbReference type="CDD" id="cd23507">
    <property type="entry name" value="hydrophobin_I"/>
    <property type="match status" value="1"/>
</dbReference>
<comment type="caution">
    <text evidence="7">The sequence shown here is derived from an EMBL/GenBank/DDBJ whole genome shotgun (WGS) entry which is preliminary data.</text>
</comment>
<keyword evidence="8" id="KW-1185">Reference proteome</keyword>
<gene>
    <name evidence="7" type="ORF">L210DRAFT_3384471</name>
</gene>
<reference evidence="7" key="2">
    <citation type="journal article" date="2020" name="Nat. Commun.">
        <title>Large-scale genome sequencing of mycorrhizal fungi provides insights into the early evolution of symbiotic traits.</title>
        <authorList>
            <person name="Miyauchi S."/>
            <person name="Kiss E."/>
            <person name="Kuo A."/>
            <person name="Drula E."/>
            <person name="Kohler A."/>
            <person name="Sanchez-Garcia M."/>
            <person name="Morin E."/>
            <person name="Andreopoulos B."/>
            <person name="Barry K.W."/>
            <person name="Bonito G."/>
            <person name="Buee M."/>
            <person name="Carver A."/>
            <person name="Chen C."/>
            <person name="Cichocki N."/>
            <person name="Clum A."/>
            <person name="Culley D."/>
            <person name="Crous P.W."/>
            <person name="Fauchery L."/>
            <person name="Girlanda M."/>
            <person name="Hayes R.D."/>
            <person name="Keri Z."/>
            <person name="LaButti K."/>
            <person name="Lipzen A."/>
            <person name="Lombard V."/>
            <person name="Magnuson J."/>
            <person name="Maillard F."/>
            <person name="Murat C."/>
            <person name="Nolan M."/>
            <person name="Ohm R.A."/>
            <person name="Pangilinan J."/>
            <person name="Pereira M.F."/>
            <person name="Perotto S."/>
            <person name="Peter M."/>
            <person name="Pfister S."/>
            <person name="Riley R."/>
            <person name="Sitrit Y."/>
            <person name="Stielow J.B."/>
            <person name="Szollosi G."/>
            <person name="Zifcakova L."/>
            <person name="Stursova M."/>
            <person name="Spatafora J.W."/>
            <person name="Tedersoo L."/>
            <person name="Vaario L.M."/>
            <person name="Yamada A."/>
            <person name="Yan M."/>
            <person name="Wang P."/>
            <person name="Xu J."/>
            <person name="Bruns T."/>
            <person name="Baldrian P."/>
            <person name="Vilgalys R."/>
            <person name="Dunand C."/>
            <person name="Henrissat B."/>
            <person name="Grigoriev I.V."/>
            <person name="Hibbett D."/>
            <person name="Nagy L.G."/>
            <person name="Martin F.M."/>
        </authorList>
    </citation>
    <scope>NUCLEOTIDE SEQUENCE</scope>
    <source>
        <strain evidence="7">BED1</strain>
    </source>
</reference>
<keyword evidence="3 6" id="KW-0134">Cell wall</keyword>
<dbReference type="EMBL" id="WHUW01000001">
    <property type="protein sequence ID" value="KAF8452195.1"/>
    <property type="molecule type" value="Genomic_DNA"/>
</dbReference>
<dbReference type="Pfam" id="PF01185">
    <property type="entry name" value="Hydrophobin"/>
    <property type="match status" value="1"/>
</dbReference>
<keyword evidence="6" id="KW-0732">Signal</keyword>
<evidence type="ECO:0000256" key="2">
    <source>
        <dbReference type="ARBA" id="ARBA00010446"/>
    </source>
</evidence>
<dbReference type="GO" id="GO:0005199">
    <property type="term" value="F:structural constituent of cell wall"/>
    <property type="evidence" value="ECO:0007669"/>
    <property type="project" value="InterPro"/>
</dbReference>
<dbReference type="Proteomes" id="UP001194468">
    <property type="component" value="Unassembled WGS sequence"/>
</dbReference>
<comment type="similarity">
    <text evidence="2 6">Belongs to the fungal hydrophobin family.</text>
</comment>
<feature type="signal peptide" evidence="6">
    <location>
        <begin position="1"/>
        <end position="18"/>
    </location>
</feature>